<keyword evidence="4" id="KW-0378">Hydrolase</keyword>
<evidence type="ECO:0000256" key="4">
    <source>
        <dbReference type="ARBA" id="ARBA00022801"/>
    </source>
</evidence>
<evidence type="ECO:0000256" key="2">
    <source>
        <dbReference type="ARBA" id="ARBA00022490"/>
    </source>
</evidence>
<evidence type="ECO:0000256" key="5">
    <source>
        <dbReference type="ARBA" id="ARBA00022825"/>
    </source>
</evidence>
<dbReference type="SUPFAM" id="SSF52096">
    <property type="entry name" value="ClpP/crotonase"/>
    <property type="match status" value="1"/>
</dbReference>
<reference evidence="7 8" key="1">
    <citation type="submission" date="2018-06" db="EMBL/GenBank/DDBJ databases">
        <title>Genome conservation of Clostridium tetani.</title>
        <authorList>
            <person name="Bruggemann H."/>
            <person name="Popoff M.R."/>
        </authorList>
    </citation>
    <scope>NUCLEOTIDE SEQUENCE [LARGE SCALE GENOMIC DNA]</scope>
    <source>
        <strain evidence="7 8">63.05</strain>
    </source>
</reference>
<keyword evidence="3 7" id="KW-0645">Protease</keyword>
<dbReference type="InterPro" id="IPR023562">
    <property type="entry name" value="ClpP/TepA"/>
</dbReference>
<dbReference type="Proteomes" id="UP000290273">
    <property type="component" value="Unassembled WGS sequence"/>
</dbReference>
<name>A0ABY0ETD0_CLOTA</name>
<sequence length="247" mass="27563">MAKINIKGTIVSSDEKWIYDWFGIEATCAADVEKAIDNANGQDLEIHINSGGGSVFAGSEIYTLLKDYKGNTTVKVLGMAGSSASVIAMAGKKIVMSPTAQIMIHNVSCRSAGDYRDMQHTAEILENANKAICNAYVLKTGMKQEELLNLMNKETWLNAQKAKEYGFIDEVMFDEAKQLTNNINNSMLLPNEVINKVRNLLNENKDKKQNDPQIKDNKELSNLKNKLAFKNKNIASFLLCQNERNDY</sequence>
<dbReference type="RefSeq" id="WP_039261764.1">
    <property type="nucleotide sequence ID" value="NZ_JSWD01000093.1"/>
</dbReference>
<dbReference type="GO" id="GO:0008233">
    <property type="term" value="F:peptidase activity"/>
    <property type="evidence" value="ECO:0007669"/>
    <property type="project" value="UniProtKB-KW"/>
</dbReference>
<dbReference type="InterPro" id="IPR001907">
    <property type="entry name" value="ClpP"/>
</dbReference>
<keyword evidence="5" id="KW-0720">Serine protease</keyword>
<evidence type="ECO:0000256" key="1">
    <source>
        <dbReference type="ARBA" id="ARBA00007039"/>
    </source>
</evidence>
<comment type="similarity">
    <text evidence="1 6">Belongs to the peptidase S14 family.</text>
</comment>
<dbReference type="CDD" id="cd07016">
    <property type="entry name" value="S14_ClpP_1"/>
    <property type="match status" value="1"/>
</dbReference>
<dbReference type="PANTHER" id="PTHR10381:SF70">
    <property type="entry name" value="ATP-DEPENDENT CLP PROTEASE PROTEOLYTIC SUBUNIT"/>
    <property type="match status" value="1"/>
</dbReference>
<dbReference type="GO" id="GO:0006508">
    <property type="term" value="P:proteolysis"/>
    <property type="evidence" value="ECO:0007669"/>
    <property type="project" value="UniProtKB-KW"/>
</dbReference>
<dbReference type="EMBL" id="QMAU01000027">
    <property type="protein sequence ID" value="RXI56942.1"/>
    <property type="molecule type" value="Genomic_DNA"/>
</dbReference>
<accession>A0ABY0ETD0</accession>
<dbReference type="NCBIfam" id="NF045542">
    <property type="entry name" value="Clp_rel_HeadMat"/>
    <property type="match status" value="1"/>
</dbReference>
<dbReference type="PANTHER" id="PTHR10381">
    <property type="entry name" value="ATP-DEPENDENT CLP PROTEASE PROTEOLYTIC SUBUNIT"/>
    <property type="match status" value="1"/>
</dbReference>
<organism evidence="7 8">
    <name type="scientific">Clostridium tetani</name>
    <dbReference type="NCBI Taxonomy" id="1513"/>
    <lineage>
        <taxon>Bacteria</taxon>
        <taxon>Bacillati</taxon>
        <taxon>Bacillota</taxon>
        <taxon>Clostridia</taxon>
        <taxon>Eubacteriales</taxon>
        <taxon>Clostridiaceae</taxon>
        <taxon>Clostridium</taxon>
    </lineage>
</organism>
<proteinExistence type="inferred from homology"/>
<evidence type="ECO:0000313" key="7">
    <source>
        <dbReference type="EMBL" id="RXI56942.1"/>
    </source>
</evidence>
<dbReference type="Gene3D" id="3.90.226.10">
    <property type="entry name" value="2-enoyl-CoA Hydratase, Chain A, domain 1"/>
    <property type="match status" value="1"/>
</dbReference>
<dbReference type="InterPro" id="IPR029045">
    <property type="entry name" value="ClpP/crotonase-like_dom_sf"/>
</dbReference>
<evidence type="ECO:0000313" key="8">
    <source>
        <dbReference type="Proteomes" id="UP000290273"/>
    </source>
</evidence>
<dbReference type="Pfam" id="PF00574">
    <property type="entry name" value="CLP_protease"/>
    <property type="match status" value="1"/>
</dbReference>
<protein>
    <recommendedName>
        <fullName evidence="6">ATP-dependent Clp protease proteolytic subunit</fullName>
    </recommendedName>
</protein>
<evidence type="ECO:0000256" key="3">
    <source>
        <dbReference type="ARBA" id="ARBA00022670"/>
    </source>
</evidence>
<evidence type="ECO:0000256" key="6">
    <source>
        <dbReference type="RuleBase" id="RU003567"/>
    </source>
</evidence>
<gene>
    <name evidence="7" type="ORF">DP131_06490</name>
</gene>
<dbReference type="PRINTS" id="PR00127">
    <property type="entry name" value="CLPPROTEASEP"/>
</dbReference>
<keyword evidence="2" id="KW-0963">Cytoplasm</keyword>
<comment type="caution">
    <text evidence="7">The sequence shown here is derived from an EMBL/GenBank/DDBJ whole genome shotgun (WGS) entry which is preliminary data.</text>
</comment>